<dbReference type="InterPro" id="IPR025363">
    <property type="entry name" value="DUF4267"/>
</dbReference>
<feature type="compositionally biased region" description="Polar residues" evidence="1">
    <location>
        <begin position="17"/>
        <end position="34"/>
    </location>
</feature>
<dbReference type="Proteomes" id="UP000076154">
    <property type="component" value="Unassembled WGS sequence"/>
</dbReference>
<feature type="transmembrane region" description="Helical" evidence="2">
    <location>
        <begin position="113"/>
        <end position="138"/>
    </location>
</feature>
<comment type="caution">
    <text evidence="3">The sequence shown here is derived from an EMBL/GenBank/DDBJ whole genome shotgun (WGS) entry which is preliminary data.</text>
</comment>
<dbReference type="EMBL" id="LUEZ02000138">
    <property type="protein sequence ID" value="RDB15824.1"/>
    <property type="molecule type" value="Genomic_DNA"/>
</dbReference>
<dbReference type="InParanoid" id="A0A369J8N3"/>
<feature type="transmembrane region" description="Helical" evidence="2">
    <location>
        <begin position="144"/>
        <end position="162"/>
    </location>
</feature>
<keyword evidence="2" id="KW-0812">Transmembrane</keyword>
<feature type="transmembrane region" description="Helical" evidence="2">
    <location>
        <begin position="174"/>
        <end position="191"/>
    </location>
</feature>
<accession>A0A369J8N3</accession>
<sequence>MNLSRAELERADREDQNFSQQHNHNTTFRQHSSKTITTPATKYTSYLKILNESHILLVHNMATSRFSQSPSLPIAASVFATIFVGFGINAILRPQNALEFFEFEAPAASDKKVVDGLMIIYGARDIFMGLAIYSATYFGDRKSLGWILIAASGVAFVDGAVCRAQVGKGEWNHWSYAPILTAVGSVLLGVLDKA</sequence>
<protein>
    <submittedName>
        <fullName evidence="3">Uncharacterized protein</fullName>
    </submittedName>
</protein>
<evidence type="ECO:0000313" key="4">
    <source>
        <dbReference type="Proteomes" id="UP000076154"/>
    </source>
</evidence>
<proteinExistence type="predicted"/>
<feature type="region of interest" description="Disordered" evidence="1">
    <location>
        <begin position="1"/>
        <end position="34"/>
    </location>
</feature>
<dbReference type="Pfam" id="PF14087">
    <property type="entry name" value="DUF4267"/>
    <property type="match status" value="1"/>
</dbReference>
<reference evidence="3" key="1">
    <citation type="submission" date="2018-04" db="EMBL/GenBank/DDBJ databases">
        <title>Whole genome sequencing of Hypsizygus marmoreus.</title>
        <authorList>
            <person name="Choi I.-G."/>
            <person name="Min B."/>
            <person name="Kim J.-G."/>
            <person name="Kim S."/>
            <person name="Oh Y.-L."/>
            <person name="Kong W.-S."/>
            <person name="Park H."/>
            <person name="Jeong J."/>
            <person name="Song E.-S."/>
        </authorList>
    </citation>
    <scope>NUCLEOTIDE SEQUENCE [LARGE SCALE GENOMIC DNA]</scope>
    <source>
        <strain evidence="3">51987-8</strain>
    </source>
</reference>
<evidence type="ECO:0000256" key="1">
    <source>
        <dbReference type="SAM" id="MobiDB-lite"/>
    </source>
</evidence>
<keyword evidence="2" id="KW-0472">Membrane</keyword>
<feature type="compositionally biased region" description="Basic and acidic residues" evidence="1">
    <location>
        <begin position="1"/>
        <end position="16"/>
    </location>
</feature>
<feature type="transmembrane region" description="Helical" evidence="2">
    <location>
        <begin position="71"/>
        <end position="92"/>
    </location>
</feature>
<gene>
    <name evidence="3" type="ORF">Hypma_003688</name>
</gene>
<dbReference type="OrthoDB" id="5216128at2759"/>
<dbReference type="AlphaFoldDB" id="A0A369J8N3"/>
<keyword evidence="4" id="KW-1185">Reference proteome</keyword>
<evidence type="ECO:0000256" key="2">
    <source>
        <dbReference type="SAM" id="Phobius"/>
    </source>
</evidence>
<organism evidence="3 4">
    <name type="scientific">Hypsizygus marmoreus</name>
    <name type="common">White beech mushroom</name>
    <name type="synonym">Agaricus marmoreus</name>
    <dbReference type="NCBI Taxonomy" id="39966"/>
    <lineage>
        <taxon>Eukaryota</taxon>
        <taxon>Fungi</taxon>
        <taxon>Dikarya</taxon>
        <taxon>Basidiomycota</taxon>
        <taxon>Agaricomycotina</taxon>
        <taxon>Agaricomycetes</taxon>
        <taxon>Agaricomycetidae</taxon>
        <taxon>Agaricales</taxon>
        <taxon>Tricholomatineae</taxon>
        <taxon>Lyophyllaceae</taxon>
        <taxon>Hypsizygus</taxon>
    </lineage>
</organism>
<keyword evidence="2" id="KW-1133">Transmembrane helix</keyword>
<evidence type="ECO:0000313" key="3">
    <source>
        <dbReference type="EMBL" id="RDB15824.1"/>
    </source>
</evidence>
<name>A0A369J8N3_HYPMA</name>